<dbReference type="AlphaFoldDB" id="A0A9P0XJ99"/>
<protein>
    <submittedName>
        <fullName evidence="1">Uncharacterized protein</fullName>
    </submittedName>
</protein>
<sequence length="341" mass="38811">MEPDSTTYDTENCKNETFPFLTGPCNLSLYKDLVRDSGQGLVEMQIVERLQAFGLLPMVMECLQNEPTCEVVCKTARVVDRVQWICKTCKKRQPIRSGSFFLKLQCSIIQALQMILAWCEDADINVAAEYFDVKPRVATLIYDKLDEMAAAEIAVSKLGGQDTVVLTEMYPECLNRLSPDTTDQPHIHPILMVADTKHVPTQYRLHIMKEHLKKKPNVDGEYLKSEIDQVLEDVTVPESYLVSGSTLPPIEGAHALSQLTQNCDMDMQRFLTNRVWSQALLLCNASRDICMGLPSLFCAAQVQRYLNVSLYRLRFGDGFFEHMLNIIAEKFTEKYELCTEE</sequence>
<reference evidence="1" key="1">
    <citation type="submission" date="2022-05" db="EMBL/GenBank/DDBJ databases">
        <authorList>
            <person name="Okamura Y."/>
        </authorList>
    </citation>
    <scope>NUCLEOTIDE SEQUENCE</scope>
</reference>
<keyword evidence="2" id="KW-1185">Reference proteome</keyword>
<name>A0A9P0XJ99_PIEBR</name>
<dbReference type="EMBL" id="CALOZG010000085">
    <property type="protein sequence ID" value="CAH4037211.1"/>
    <property type="molecule type" value="Genomic_DNA"/>
</dbReference>
<proteinExistence type="predicted"/>
<comment type="caution">
    <text evidence="1">The sequence shown here is derived from an EMBL/GenBank/DDBJ whole genome shotgun (WGS) entry which is preliminary data.</text>
</comment>
<dbReference type="Proteomes" id="UP001152562">
    <property type="component" value="Unassembled WGS sequence"/>
</dbReference>
<organism evidence="1 2">
    <name type="scientific">Pieris brassicae</name>
    <name type="common">White butterfly</name>
    <name type="synonym">Large white butterfly</name>
    <dbReference type="NCBI Taxonomy" id="7116"/>
    <lineage>
        <taxon>Eukaryota</taxon>
        <taxon>Metazoa</taxon>
        <taxon>Ecdysozoa</taxon>
        <taxon>Arthropoda</taxon>
        <taxon>Hexapoda</taxon>
        <taxon>Insecta</taxon>
        <taxon>Pterygota</taxon>
        <taxon>Neoptera</taxon>
        <taxon>Endopterygota</taxon>
        <taxon>Lepidoptera</taxon>
        <taxon>Glossata</taxon>
        <taxon>Ditrysia</taxon>
        <taxon>Papilionoidea</taxon>
        <taxon>Pieridae</taxon>
        <taxon>Pierinae</taxon>
        <taxon>Pieris</taxon>
    </lineage>
</organism>
<evidence type="ECO:0000313" key="1">
    <source>
        <dbReference type="EMBL" id="CAH4037211.1"/>
    </source>
</evidence>
<accession>A0A9P0XJ99</accession>
<evidence type="ECO:0000313" key="2">
    <source>
        <dbReference type="Proteomes" id="UP001152562"/>
    </source>
</evidence>
<gene>
    <name evidence="1" type="ORF">PIBRA_LOCUS12922</name>
</gene>